<proteinExistence type="predicted"/>
<comment type="caution">
    <text evidence="3">The sequence shown here is derived from an EMBL/GenBank/DDBJ whole genome shotgun (WGS) entry which is preliminary data.</text>
</comment>
<evidence type="ECO:0000256" key="1">
    <source>
        <dbReference type="SAM" id="SignalP"/>
    </source>
</evidence>
<reference evidence="4" key="1">
    <citation type="journal article" date="2019" name="Int. J. Syst. Evol. Microbiol.">
        <title>The Global Catalogue of Microorganisms (GCM) 10K type strain sequencing project: providing services to taxonomists for standard genome sequencing and annotation.</title>
        <authorList>
            <consortium name="The Broad Institute Genomics Platform"/>
            <consortium name="The Broad Institute Genome Sequencing Center for Infectious Disease"/>
            <person name="Wu L."/>
            <person name="Ma J."/>
        </authorList>
    </citation>
    <scope>NUCLEOTIDE SEQUENCE [LARGE SCALE GENOMIC DNA]</scope>
    <source>
        <strain evidence="4">CGMCC 1.15399</strain>
    </source>
</reference>
<dbReference type="EMBL" id="JBHUCM010000045">
    <property type="protein sequence ID" value="MFD1544869.1"/>
    <property type="molecule type" value="Genomic_DNA"/>
</dbReference>
<name>A0ABW4GR54_9ACTN</name>
<evidence type="ECO:0000313" key="4">
    <source>
        <dbReference type="Proteomes" id="UP001597097"/>
    </source>
</evidence>
<dbReference type="InterPro" id="IPR005944">
    <property type="entry name" value="Pro_iminopeptidase"/>
</dbReference>
<dbReference type="Proteomes" id="UP001597097">
    <property type="component" value="Unassembled WGS sequence"/>
</dbReference>
<keyword evidence="3" id="KW-0378">Hydrolase</keyword>
<evidence type="ECO:0000313" key="3">
    <source>
        <dbReference type="EMBL" id="MFD1544869.1"/>
    </source>
</evidence>
<dbReference type="RefSeq" id="WP_219528860.1">
    <property type="nucleotide sequence ID" value="NZ_JAHKRM010000005.1"/>
</dbReference>
<dbReference type="Pfam" id="PF00561">
    <property type="entry name" value="Abhydrolase_1"/>
    <property type="match status" value="1"/>
</dbReference>
<keyword evidence="4" id="KW-1185">Reference proteome</keyword>
<sequence length="601" mass="64327">MDFRALVVGIALATAALPAIPAFADPVHECATAVSRCDGTVSVPLNWNDPSSERITVSFAWLPAKAGAKGTILANPGGPLPALPQIPIIQQTLGPVLDRQNLLVVEPRGLGKSSPLLCPGLNLMAPDTITACARQLGPRAQYFTADQVVADMNAVRRALGVPEITFYGNSYGTLYAQAYATRYPESLSAAFLDSTTITAPDGYALWPMRSRLDRLDLVCERSRACRALPGDASGTWTRLVAHLRAEPDAELPIGSLIAVVRNVQQPVFGRESSAAATAYLRGDPAPLRRLARVVSGSPQQPVEGAEWAGYLAHRCGDGSFPFDRDATAAERERQIERYFREERPLAPFTPADMGVTGAAALEFCVNWPTPRDNPPVPPRATRPAVPVLVVGGDFDTQSPAEVARALRTFPNAKVVRVRYGGHSLAWGGGPVGECVRTGLRAFLSDPAHRVPDLRCDAENYRAAGAFPRSSADVTAIPATGLRESERRTVSAVFATAVDATSRRNPYALLHARLKTEPGLRGGRVDFHDDTITLDQTRFVTDLQADGDIRLSVTGQATAALRATGADGRAHDITLTWQAFTAQERPALSGTFDGRPFSSPGT</sequence>
<dbReference type="GO" id="GO:0016787">
    <property type="term" value="F:hydrolase activity"/>
    <property type="evidence" value="ECO:0007669"/>
    <property type="project" value="UniProtKB-KW"/>
</dbReference>
<feature type="domain" description="AB hydrolase-1" evidence="2">
    <location>
        <begin position="92"/>
        <end position="426"/>
    </location>
</feature>
<gene>
    <name evidence="3" type="ORF">ACFSJ0_48045</name>
</gene>
<feature type="signal peptide" evidence="1">
    <location>
        <begin position="1"/>
        <end position="24"/>
    </location>
</feature>
<dbReference type="PANTHER" id="PTHR43722">
    <property type="entry name" value="PROLINE IMINOPEPTIDASE"/>
    <property type="match status" value="1"/>
</dbReference>
<feature type="chain" id="PRO_5046833393" evidence="1">
    <location>
        <begin position="25"/>
        <end position="601"/>
    </location>
</feature>
<protein>
    <submittedName>
        <fullName evidence="3">Alpha/beta fold hydrolase</fullName>
    </submittedName>
</protein>
<organism evidence="3 4">
    <name type="scientific">Nonomuraea guangzhouensis</name>
    <dbReference type="NCBI Taxonomy" id="1291555"/>
    <lineage>
        <taxon>Bacteria</taxon>
        <taxon>Bacillati</taxon>
        <taxon>Actinomycetota</taxon>
        <taxon>Actinomycetes</taxon>
        <taxon>Streptosporangiales</taxon>
        <taxon>Streptosporangiaceae</taxon>
        <taxon>Nonomuraea</taxon>
    </lineage>
</organism>
<dbReference type="InterPro" id="IPR000073">
    <property type="entry name" value="AB_hydrolase_1"/>
</dbReference>
<dbReference type="PANTHER" id="PTHR43722:SF1">
    <property type="entry name" value="PROLINE IMINOPEPTIDASE"/>
    <property type="match status" value="1"/>
</dbReference>
<evidence type="ECO:0000259" key="2">
    <source>
        <dbReference type="Pfam" id="PF00561"/>
    </source>
</evidence>
<keyword evidence="1" id="KW-0732">Signal</keyword>
<accession>A0ABW4GR54</accession>